<evidence type="ECO:0000259" key="6">
    <source>
        <dbReference type="PROSITE" id="PS50977"/>
    </source>
</evidence>
<keyword evidence="8" id="KW-1185">Reference proteome</keyword>
<accession>A0A3S1CJ23</accession>
<sequence>MYRAMQKPDRPPSPSKVTPAPARGRPRAFDREAALAQATRLFWRKGYAATSIAELTEAMGIGSPSLYAAFGSKEALYAEALDHYGRRYEALVWSNFAAAGTARAAVEALLMDSAAALTGSCGSGDPLGCMVTLSAVGSEGFAELGERVRASRALALKRVEERLDRAVMAGELAASADVHGLARFVLAVQGGLSLQARDGASRADLEAVARTTMAGWEAQVSALRKTDAGCPGG</sequence>
<dbReference type="PANTHER" id="PTHR47506">
    <property type="entry name" value="TRANSCRIPTIONAL REGULATORY PROTEIN"/>
    <property type="match status" value="1"/>
</dbReference>
<dbReference type="Pfam" id="PF00440">
    <property type="entry name" value="TetR_N"/>
    <property type="match status" value="1"/>
</dbReference>
<dbReference type="InterPro" id="IPR036271">
    <property type="entry name" value="Tet_transcr_reg_TetR-rel_C_sf"/>
</dbReference>
<dbReference type="InterPro" id="IPR023772">
    <property type="entry name" value="DNA-bd_HTH_TetR-type_CS"/>
</dbReference>
<evidence type="ECO:0000256" key="4">
    <source>
        <dbReference type="PROSITE-ProRule" id="PRU00335"/>
    </source>
</evidence>
<keyword evidence="1" id="KW-0805">Transcription regulation</keyword>
<feature type="compositionally biased region" description="Basic and acidic residues" evidence="5">
    <location>
        <begin position="1"/>
        <end position="10"/>
    </location>
</feature>
<gene>
    <name evidence="7" type="ORF">EJ913_04065</name>
</gene>
<feature type="DNA-binding region" description="H-T-H motif" evidence="4">
    <location>
        <begin position="51"/>
        <end position="70"/>
    </location>
</feature>
<dbReference type="SUPFAM" id="SSF46689">
    <property type="entry name" value="Homeodomain-like"/>
    <property type="match status" value="1"/>
</dbReference>
<proteinExistence type="predicted"/>
<dbReference type="PRINTS" id="PR00455">
    <property type="entry name" value="HTHTETR"/>
</dbReference>
<protein>
    <submittedName>
        <fullName evidence="7">TetR/AcrR family transcriptional regulator</fullName>
    </submittedName>
</protein>
<dbReference type="OrthoDB" id="9795242at2"/>
<dbReference type="Gene3D" id="1.10.357.10">
    <property type="entry name" value="Tetracycline Repressor, domain 2"/>
    <property type="match status" value="1"/>
</dbReference>
<dbReference type="Gene3D" id="1.10.10.60">
    <property type="entry name" value="Homeodomain-like"/>
    <property type="match status" value="1"/>
</dbReference>
<organism evidence="7 8">
    <name type="scientific">Azospirillum doebereinerae</name>
    <dbReference type="NCBI Taxonomy" id="92933"/>
    <lineage>
        <taxon>Bacteria</taxon>
        <taxon>Pseudomonadati</taxon>
        <taxon>Pseudomonadota</taxon>
        <taxon>Alphaproteobacteria</taxon>
        <taxon>Rhodospirillales</taxon>
        <taxon>Azospirillaceae</taxon>
        <taxon>Azospirillum</taxon>
    </lineage>
</organism>
<dbReference type="PROSITE" id="PS01081">
    <property type="entry name" value="HTH_TETR_1"/>
    <property type="match status" value="1"/>
</dbReference>
<dbReference type="InterPro" id="IPR001647">
    <property type="entry name" value="HTH_TetR"/>
</dbReference>
<dbReference type="EMBL" id="RZIJ01000002">
    <property type="protein sequence ID" value="RUQ75042.1"/>
    <property type="molecule type" value="Genomic_DNA"/>
</dbReference>
<dbReference type="Proteomes" id="UP000280346">
    <property type="component" value="Unassembled WGS sequence"/>
</dbReference>
<name>A0A3S1CJ23_9PROT</name>
<evidence type="ECO:0000256" key="2">
    <source>
        <dbReference type="ARBA" id="ARBA00023125"/>
    </source>
</evidence>
<evidence type="ECO:0000313" key="8">
    <source>
        <dbReference type="Proteomes" id="UP000280346"/>
    </source>
</evidence>
<dbReference type="PROSITE" id="PS50977">
    <property type="entry name" value="HTH_TETR_2"/>
    <property type="match status" value="1"/>
</dbReference>
<evidence type="ECO:0000313" key="7">
    <source>
        <dbReference type="EMBL" id="RUQ75042.1"/>
    </source>
</evidence>
<reference evidence="7 8" key="1">
    <citation type="submission" date="2018-12" db="EMBL/GenBank/DDBJ databases">
        <authorList>
            <person name="Yang Y."/>
        </authorList>
    </citation>
    <scope>NUCLEOTIDE SEQUENCE [LARGE SCALE GENOMIC DNA]</scope>
    <source>
        <strain evidence="7 8">GSF71</strain>
    </source>
</reference>
<evidence type="ECO:0000256" key="5">
    <source>
        <dbReference type="SAM" id="MobiDB-lite"/>
    </source>
</evidence>
<keyword evidence="2 4" id="KW-0238">DNA-binding</keyword>
<evidence type="ECO:0000256" key="3">
    <source>
        <dbReference type="ARBA" id="ARBA00023163"/>
    </source>
</evidence>
<feature type="region of interest" description="Disordered" evidence="5">
    <location>
        <begin position="1"/>
        <end position="26"/>
    </location>
</feature>
<feature type="domain" description="HTH tetR-type" evidence="6">
    <location>
        <begin position="28"/>
        <end position="88"/>
    </location>
</feature>
<keyword evidence="3" id="KW-0804">Transcription</keyword>
<dbReference type="InterPro" id="IPR009057">
    <property type="entry name" value="Homeodomain-like_sf"/>
</dbReference>
<dbReference type="GO" id="GO:0003677">
    <property type="term" value="F:DNA binding"/>
    <property type="evidence" value="ECO:0007669"/>
    <property type="project" value="UniProtKB-UniRule"/>
</dbReference>
<evidence type="ECO:0000256" key="1">
    <source>
        <dbReference type="ARBA" id="ARBA00023015"/>
    </source>
</evidence>
<comment type="caution">
    <text evidence="7">The sequence shown here is derived from an EMBL/GenBank/DDBJ whole genome shotgun (WGS) entry which is preliminary data.</text>
</comment>
<dbReference type="AlphaFoldDB" id="A0A3S1CJ23"/>
<dbReference type="SUPFAM" id="SSF48498">
    <property type="entry name" value="Tetracyclin repressor-like, C-terminal domain"/>
    <property type="match status" value="1"/>
</dbReference>
<dbReference type="PANTHER" id="PTHR47506:SF1">
    <property type="entry name" value="HTH-TYPE TRANSCRIPTIONAL REGULATOR YJDC"/>
    <property type="match status" value="1"/>
</dbReference>